<dbReference type="InterPro" id="IPR004568">
    <property type="entry name" value="Ppantetheine-prot_Trfase_dom"/>
</dbReference>
<dbReference type="NCBIfam" id="TIGR00516">
    <property type="entry name" value="acpS"/>
    <property type="match status" value="1"/>
</dbReference>
<dbReference type="InterPro" id="IPR008278">
    <property type="entry name" value="4-PPantetheinyl_Trfase_dom"/>
</dbReference>
<dbReference type="InterPro" id="IPR037143">
    <property type="entry name" value="4-PPantetheinyl_Trfase_dom_sf"/>
</dbReference>
<dbReference type="Proteomes" id="UP001297580">
    <property type="component" value="Chromosome"/>
</dbReference>
<evidence type="ECO:0000256" key="1">
    <source>
        <dbReference type="ARBA" id="ARBA00001946"/>
    </source>
</evidence>
<dbReference type="Pfam" id="PF01648">
    <property type="entry name" value="ACPS"/>
    <property type="match status" value="1"/>
</dbReference>
<keyword evidence="7 11" id="KW-0276">Fatty acid metabolism</keyword>
<dbReference type="GeneID" id="87622208"/>
<accession>A0ABY9QGF0</accession>
<comment type="function">
    <text evidence="11">Transfers the 4'-phosphopantetheine moiety from coenzyme A to a Ser of acyl-carrier-protein.</text>
</comment>
<gene>
    <name evidence="11 13" type="primary">acpS</name>
    <name evidence="13" type="ORF">HSX42_01270</name>
</gene>
<evidence type="ECO:0000256" key="6">
    <source>
        <dbReference type="ARBA" id="ARBA00022723"/>
    </source>
</evidence>
<dbReference type="InterPro" id="IPR050559">
    <property type="entry name" value="P-Pant_transferase_sf"/>
</dbReference>
<sequence length="129" mass="14428">MIVGIGIDIVELERIQSLLERNRKFLDRILTPREREQFDQLAPARQVEFLAGRFAAKEAYAKALGTGIGRHVSFQDIEIVSDEYGKPSIAARRDGEVIHLSISHSRDYAIAQVIIERFGPAKPSDACHG</sequence>
<evidence type="ECO:0000256" key="3">
    <source>
        <dbReference type="ARBA" id="ARBA00022490"/>
    </source>
</evidence>
<evidence type="ECO:0000256" key="8">
    <source>
        <dbReference type="ARBA" id="ARBA00022842"/>
    </source>
</evidence>
<comment type="similarity">
    <text evidence="2">Belongs to the P-Pant transferase superfamily. Gsp/Sfp/HetI/AcpT family.</text>
</comment>
<comment type="cofactor">
    <cofactor evidence="1 11">
        <name>Mg(2+)</name>
        <dbReference type="ChEBI" id="CHEBI:18420"/>
    </cofactor>
</comment>
<reference evidence="13 14" key="1">
    <citation type="submission" date="2023-08" db="EMBL/GenBank/DDBJ databases">
        <title>Complete genome sequence of Geobacillus thermodenitrificans K1041, a genetically tractable strain representative of the genus Geobacillus.</title>
        <authorList>
            <person name="Kani S."/>
            <person name="Suzuki H."/>
        </authorList>
    </citation>
    <scope>NUCLEOTIDE SEQUENCE [LARGE SCALE GENOMIC DNA]</scope>
    <source>
        <strain evidence="13 14">K1041</strain>
    </source>
</reference>
<organism evidence="13 14">
    <name type="scientific">Geobacillus thermodenitrificans</name>
    <dbReference type="NCBI Taxonomy" id="33940"/>
    <lineage>
        <taxon>Bacteria</taxon>
        <taxon>Bacillati</taxon>
        <taxon>Bacillota</taxon>
        <taxon>Bacilli</taxon>
        <taxon>Bacillales</taxon>
        <taxon>Anoxybacillaceae</taxon>
        <taxon>Geobacillus</taxon>
    </lineage>
</organism>
<evidence type="ECO:0000256" key="11">
    <source>
        <dbReference type="HAMAP-Rule" id="MF_00101"/>
    </source>
</evidence>
<dbReference type="GO" id="GO:0008897">
    <property type="term" value="F:holo-[acyl-carrier-protein] synthase activity"/>
    <property type="evidence" value="ECO:0007669"/>
    <property type="project" value="UniProtKB-EC"/>
</dbReference>
<protein>
    <recommendedName>
        <fullName evidence="11">Holo-[acyl-carrier-protein] synthase</fullName>
        <shortName evidence="11">Holo-ACP synthase</shortName>
        <ecNumber evidence="11">2.7.8.7</ecNumber>
    </recommendedName>
    <alternativeName>
        <fullName evidence="11">4'-phosphopantetheinyl transferase AcpS</fullName>
    </alternativeName>
</protein>
<dbReference type="RefSeq" id="WP_008881477.1">
    <property type="nucleotide sequence ID" value="NZ_CP017690.1"/>
</dbReference>
<evidence type="ECO:0000259" key="12">
    <source>
        <dbReference type="Pfam" id="PF01648"/>
    </source>
</evidence>
<dbReference type="HAMAP" id="MF_00101">
    <property type="entry name" value="AcpS"/>
    <property type="match status" value="1"/>
</dbReference>
<dbReference type="SUPFAM" id="SSF56214">
    <property type="entry name" value="4'-phosphopantetheinyl transferase"/>
    <property type="match status" value="1"/>
</dbReference>
<feature type="domain" description="4'-phosphopantetheinyl transferase" evidence="12">
    <location>
        <begin position="4"/>
        <end position="112"/>
    </location>
</feature>
<evidence type="ECO:0000256" key="4">
    <source>
        <dbReference type="ARBA" id="ARBA00022516"/>
    </source>
</evidence>
<evidence type="ECO:0000256" key="10">
    <source>
        <dbReference type="ARBA" id="ARBA00023160"/>
    </source>
</evidence>
<comment type="catalytic activity">
    <reaction evidence="11">
        <text>apo-[ACP] + CoA = holo-[ACP] + adenosine 3',5'-bisphosphate + H(+)</text>
        <dbReference type="Rhea" id="RHEA:12068"/>
        <dbReference type="Rhea" id="RHEA-COMP:9685"/>
        <dbReference type="Rhea" id="RHEA-COMP:9690"/>
        <dbReference type="ChEBI" id="CHEBI:15378"/>
        <dbReference type="ChEBI" id="CHEBI:29999"/>
        <dbReference type="ChEBI" id="CHEBI:57287"/>
        <dbReference type="ChEBI" id="CHEBI:58343"/>
        <dbReference type="ChEBI" id="CHEBI:64479"/>
        <dbReference type="EC" id="2.7.8.7"/>
    </reaction>
</comment>
<keyword evidence="14" id="KW-1185">Reference proteome</keyword>
<feature type="binding site" evidence="11">
    <location>
        <position position="8"/>
    </location>
    <ligand>
        <name>Mg(2+)</name>
        <dbReference type="ChEBI" id="CHEBI:18420"/>
    </ligand>
</feature>
<name>A0ABY9QGF0_GEOTD</name>
<evidence type="ECO:0000313" key="13">
    <source>
        <dbReference type="EMBL" id="WMV76499.1"/>
    </source>
</evidence>
<evidence type="ECO:0000256" key="2">
    <source>
        <dbReference type="ARBA" id="ARBA00010990"/>
    </source>
</evidence>
<feature type="binding site" evidence="11">
    <location>
        <position position="58"/>
    </location>
    <ligand>
        <name>Mg(2+)</name>
        <dbReference type="ChEBI" id="CHEBI:18420"/>
    </ligand>
</feature>
<dbReference type="PANTHER" id="PTHR12215">
    <property type="entry name" value="PHOSPHOPANTETHEINE TRANSFERASE"/>
    <property type="match status" value="1"/>
</dbReference>
<dbReference type="NCBIfam" id="TIGR00556">
    <property type="entry name" value="pantethn_trn"/>
    <property type="match status" value="1"/>
</dbReference>
<evidence type="ECO:0000256" key="9">
    <source>
        <dbReference type="ARBA" id="ARBA00023098"/>
    </source>
</evidence>
<keyword evidence="8 11" id="KW-0460">Magnesium</keyword>
<keyword evidence="6 11" id="KW-0479">Metal-binding</keyword>
<dbReference type="EMBL" id="CP133461">
    <property type="protein sequence ID" value="WMV76499.1"/>
    <property type="molecule type" value="Genomic_DNA"/>
</dbReference>
<keyword evidence="9 11" id="KW-0443">Lipid metabolism</keyword>
<keyword evidence="4 11" id="KW-0444">Lipid biosynthesis</keyword>
<evidence type="ECO:0000313" key="14">
    <source>
        <dbReference type="Proteomes" id="UP001297580"/>
    </source>
</evidence>
<dbReference type="InterPro" id="IPR002582">
    <property type="entry name" value="ACPS"/>
</dbReference>
<keyword evidence="5 11" id="KW-0808">Transferase</keyword>
<keyword evidence="10 11" id="KW-0275">Fatty acid biosynthesis</keyword>
<dbReference type="EC" id="2.7.8.7" evidence="11"/>
<evidence type="ECO:0000256" key="7">
    <source>
        <dbReference type="ARBA" id="ARBA00022832"/>
    </source>
</evidence>
<keyword evidence="3 11" id="KW-0963">Cytoplasm</keyword>
<dbReference type="PANTHER" id="PTHR12215:SF10">
    <property type="entry name" value="L-AMINOADIPATE-SEMIALDEHYDE DEHYDROGENASE-PHOSPHOPANTETHEINYL TRANSFERASE"/>
    <property type="match status" value="1"/>
</dbReference>
<dbReference type="Gene3D" id="3.90.470.20">
    <property type="entry name" value="4'-phosphopantetheinyl transferase domain"/>
    <property type="match status" value="1"/>
</dbReference>
<proteinExistence type="inferred from homology"/>
<comment type="subcellular location">
    <subcellularLocation>
        <location evidence="11">Cytoplasm</location>
    </subcellularLocation>
</comment>
<comment type="similarity">
    <text evidence="11">Belongs to the P-Pant transferase superfamily. AcpS family.</text>
</comment>
<evidence type="ECO:0000256" key="5">
    <source>
        <dbReference type="ARBA" id="ARBA00022679"/>
    </source>
</evidence>